<sequence length="120" mass="13208">MIFHVVPLDDWLAVPDRPYAPESLNDEGFVHCSPDEETTLAVASAFYRDARGPLMALLIDEHKLGVLVRWEAASPAPPPGVAPGTLFPHVFGRINRDAVEGMMEIQRDEEGRATGLTVWS</sequence>
<dbReference type="PANTHER" id="PTHR34129:SF1">
    <property type="entry name" value="DUF952 DOMAIN-CONTAINING PROTEIN"/>
    <property type="match status" value="1"/>
</dbReference>
<dbReference type="PATRIC" id="fig|1678637.3.peg.4872"/>
<dbReference type="Proteomes" id="UP000037288">
    <property type="component" value="Unassembled WGS sequence"/>
</dbReference>
<evidence type="ECO:0000313" key="2">
    <source>
        <dbReference type="Proteomes" id="UP000037288"/>
    </source>
</evidence>
<comment type="caution">
    <text evidence="1">The sequence shown here is derived from an EMBL/GenBank/DDBJ whole genome shotgun (WGS) entry which is preliminary data.</text>
</comment>
<gene>
    <name evidence="1" type="ORF">AC230_22745</name>
</gene>
<organism evidence="1 2">
    <name type="scientific">Streptomyces caatingaensis</name>
    <dbReference type="NCBI Taxonomy" id="1678637"/>
    <lineage>
        <taxon>Bacteria</taxon>
        <taxon>Bacillati</taxon>
        <taxon>Actinomycetota</taxon>
        <taxon>Actinomycetes</taxon>
        <taxon>Kitasatosporales</taxon>
        <taxon>Streptomycetaceae</taxon>
        <taxon>Streptomyces</taxon>
    </lineage>
</organism>
<reference evidence="2" key="1">
    <citation type="submission" date="2015-07" db="EMBL/GenBank/DDBJ databases">
        <title>Draft genome sequence of Streptomyces sp. CMAA 1322, a bacterium isolated from Caatinga biome, from dry forest semiarid of Brazil.</title>
        <authorList>
            <person name="Santos S.N."/>
            <person name="Gacesa R."/>
            <person name="Taketani R.G."/>
            <person name="Long P.F."/>
            <person name="Melo I.S."/>
        </authorList>
    </citation>
    <scope>NUCLEOTIDE SEQUENCE [LARGE SCALE GENOMIC DNA]</scope>
    <source>
        <strain evidence="2">CMAA 1322</strain>
    </source>
</reference>
<protein>
    <recommendedName>
        <fullName evidence="3">Glutathione S-transferase</fullName>
    </recommendedName>
</protein>
<keyword evidence="2" id="KW-1185">Reference proteome</keyword>
<dbReference type="Gene3D" id="3.20.170.20">
    <property type="entry name" value="Protein of unknown function DUF952"/>
    <property type="match status" value="1"/>
</dbReference>
<accession>A0A0K9X8V0</accession>
<dbReference type="STRING" id="1678637.AC230_22745"/>
<dbReference type="OrthoDB" id="5638018at2"/>
<dbReference type="Pfam" id="PF06108">
    <property type="entry name" value="DUF952"/>
    <property type="match status" value="1"/>
</dbReference>
<dbReference type="RefSeq" id="WP_049718172.1">
    <property type="nucleotide sequence ID" value="NZ_LFXA01000017.1"/>
</dbReference>
<evidence type="ECO:0008006" key="3">
    <source>
        <dbReference type="Google" id="ProtNLM"/>
    </source>
</evidence>
<proteinExistence type="predicted"/>
<dbReference type="AlphaFoldDB" id="A0A0K9X8V0"/>
<dbReference type="EMBL" id="LFXA01000017">
    <property type="protein sequence ID" value="KNB49623.1"/>
    <property type="molecule type" value="Genomic_DNA"/>
</dbReference>
<name>A0A0K9X8V0_9ACTN</name>
<evidence type="ECO:0000313" key="1">
    <source>
        <dbReference type="EMBL" id="KNB49623.1"/>
    </source>
</evidence>
<dbReference type="PANTHER" id="PTHR34129">
    <property type="entry name" value="BLR1139 PROTEIN"/>
    <property type="match status" value="1"/>
</dbReference>
<dbReference type="InterPro" id="IPR009297">
    <property type="entry name" value="DUF952"/>
</dbReference>
<dbReference type="SUPFAM" id="SSF56399">
    <property type="entry name" value="ADP-ribosylation"/>
    <property type="match status" value="1"/>
</dbReference>